<dbReference type="EMBL" id="CP025096">
    <property type="protein sequence ID" value="AUD04460.1"/>
    <property type="molecule type" value="Genomic_DNA"/>
</dbReference>
<proteinExistence type="predicted"/>
<dbReference type="KEGG" id="spir:CWM47_23010"/>
<dbReference type="GO" id="GO:0016758">
    <property type="term" value="F:hexosyltransferase activity"/>
    <property type="evidence" value="ECO:0007669"/>
    <property type="project" value="TreeGrafter"/>
</dbReference>
<dbReference type="PANTHER" id="PTHR34136">
    <property type="match status" value="1"/>
</dbReference>
<accession>A0A2K8Z3L5</accession>
<organism evidence="3 4">
    <name type="scientific">Spirosoma pollinicola</name>
    <dbReference type="NCBI Taxonomy" id="2057025"/>
    <lineage>
        <taxon>Bacteria</taxon>
        <taxon>Pseudomonadati</taxon>
        <taxon>Bacteroidota</taxon>
        <taxon>Cytophagia</taxon>
        <taxon>Cytophagales</taxon>
        <taxon>Cytophagaceae</taxon>
        <taxon>Spirosoma</taxon>
    </lineage>
</organism>
<evidence type="ECO:0000313" key="3">
    <source>
        <dbReference type="EMBL" id="AUD04460.1"/>
    </source>
</evidence>
<dbReference type="Proteomes" id="UP000232883">
    <property type="component" value="Chromosome"/>
</dbReference>
<dbReference type="OrthoDB" id="9771846at2"/>
<name>A0A2K8Z3L5_9BACT</name>
<dbReference type="Pfam" id="PF03808">
    <property type="entry name" value="Glyco_tran_WecG"/>
    <property type="match status" value="1"/>
</dbReference>
<evidence type="ECO:0000313" key="4">
    <source>
        <dbReference type="Proteomes" id="UP000232883"/>
    </source>
</evidence>
<keyword evidence="2 3" id="KW-0808">Transferase</keyword>
<dbReference type="NCBIfam" id="TIGR00696">
    <property type="entry name" value="wecG_tagA_cpsF"/>
    <property type="match status" value="1"/>
</dbReference>
<dbReference type="RefSeq" id="WP_100990525.1">
    <property type="nucleotide sequence ID" value="NZ_CP025096.1"/>
</dbReference>
<dbReference type="AlphaFoldDB" id="A0A2K8Z3L5"/>
<dbReference type="PANTHER" id="PTHR34136:SF1">
    <property type="entry name" value="UDP-N-ACETYL-D-MANNOSAMINURONIC ACID TRANSFERASE"/>
    <property type="match status" value="1"/>
</dbReference>
<evidence type="ECO:0000256" key="1">
    <source>
        <dbReference type="ARBA" id="ARBA00022676"/>
    </source>
</evidence>
<sequence>METLLAVAKPTTQSIIDKVNLIEDAAAADQVFNQALASSGPTVISYINAHAFNLCFDSHDFAEALLNSDYLLRDGKGIEMLYKTLDREPGINMCGTDTIPQLLKLAKGKRIALIGTQEPYLQQAADFLKQKGHNVVLTAHGFHAIPDYLPIMQKAKPDVVILGMGMPKQERLSIFLKEQLDSPCVLVNGGAIIDYWGEKVQRAPNWVRQMGVEWAFRLLLEPRRLFKRYVIGNVVFLRRVQQLKRQELAALKSA</sequence>
<evidence type="ECO:0000256" key="2">
    <source>
        <dbReference type="ARBA" id="ARBA00022679"/>
    </source>
</evidence>
<protein>
    <submittedName>
        <fullName evidence="3">Glycosyltransferase</fullName>
    </submittedName>
</protein>
<gene>
    <name evidence="3" type="ORF">CWM47_23010</name>
</gene>
<reference evidence="3 4" key="1">
    <citation type="submission" date="2017-11" db="EMBL/GenBank/DDBJ databases">
        <title>Taxonomic description and genome sequences of Spirosoma HA7 sp. nov., isolated from pollen microhabitat of Corylus avellana.</title>
        <authorList>
            <person name="Ambika Manirajan B."/>
            <person name="Suarez C."/>
            <person name="Ratering S."/>
            <person name="Geissler-Plaum R."/>
            <person name="Cardinale M."/>
            <person name="Sylvia S."/>
        </authorList>
    </citation>
    <scope>NUCLEOTIDE SEQUENCE [LARGE SCALE GENOMIC DNA]</scope>
    <source>
        <strain evidence="3 4">HA7</strain>
    </source>
</reference>
<keyword evidence="4" id="KW-1185">Reference proteome</keyword>
<dbReference type="CDD" id="cd06533">
    <property type="entry name" value="Glyco_transf_WecG_TagA"/>
    <property type="match status" value="1"/>
</dbReference>
<keyword evidence="1" id="KW-0328">Glycosyltransferase</keyword>
<dbReference type="InterPro" id="IPR004629">
    <property type="entry name" value="WecG_TagA_CpsF"/>
</dbReference>